<evidence type="ECO:0000313" key="1">
    <source>
        <dbReference type="EMBL" id="GIX90321.1"/>
    </source>
</evidence>
<keyword evidence="2" id="KW-1185">Reference proteome</keyword>
<gene>
    <name evidence="1" type="ORF">CEXT_750851</name>
</gene>
<proteinExistence type="predicted"/>
<reference evidence="1 2" key="1">
    <citation type="submission" date="2021-06" db="EMBL/GenBank/DDBJ databases">
        <title>Caerostris extrusa draft genome.</title>
        <authorList>
            <person name="Kono N."/>
            <person name="Arakawa K."/>
        </authorList>
    </citation>
    <scope>NUCLEOTIDE SEQUENCE [LARGE SCALE GENOMIC DNA]</scope>
</reference>
<dbReference type="Proteomes" id="UP001054945">
    <property type="component" value="Unassembled WGS sequence"/>
</dbReference>
<sequence>MYNPRDHRLEMTVTESKPIPRSKKKPTVASQNGGRIANLLLPSAFQMQTIQSIEAVHPICIRARVTLIGKFENCL</sequence>
<organism evidence="1 2">
    <name type="scientific">Caerostris extrusa</name>
    <name type="common">Bark spider</name>
    <name type="synonym">Caerostris bankana</name>
    <dbReference type="NCBI Taxonomy" id="172846"/>
    <lineage>
        <taxon>Eukaryota</taxon>
        <taxon>Metazoa</taxon>
        <taxon>Ecdysozoa</taxon>
        <taxon>Arthropoda</taxon>
        <taxon>Chelicerata</taxon>
        <taxon>Arachnida</taxon>
        <taxon>Araneae</taxon>
        <taxon>Araneomorphae</taxon>
        <taxon>Entelegynae</taxon>
        <taxon>Araneoidea</taxon>
        <taxon>Araneidae</taxon>
        <taxon>Caerostris</taxon>
    </lineage>
</organism>
<dbReference type="AlphaFoldDB" id="A0AAV4P285"/>
<name>A0AAV4P285_CAEEX</name>
<evidence type="ECO:0000313" key="2">
    <source>
        <dbReference type="Proteomes" id="UP001054945"/>
    </source>
</evidence>
<accession>A0AAV4P285</accession>
<dbReference type="EMBL" id="BPLR01021492">
    <property type="protein sequence ID" value="GIX90321.1"/>
    <property type="molecule type" value="Genomic_DNA"/>
</dbReference>
<protein>
    <submittedName>
        <fullName evidence="1">Uncharacterized protein</fullName>
    </submittedName>
</protein>
<comment type="caution">
    <text evidence="1">The sequence shown here is derived from an EMBL/GenBank/DDBJ whole genome shotgun (WGS) entry which is preliminary data.</text>
</comment>